<reference evidence="5" key="2">
    <citation type="submission" date="2025-08" db="UniProtKB">
        <authorList>
            <consortium name="RefSeq"/>
        </authorList>
    </citation>
    <scope>IDENTIFICATION</scope>
    <source>
        <tissue evidence="5">Leaf</tissue>
    </source>
</reference>
<evidence type="ECO:0000256" key="2">
    <source>
        <dbReference type="ARBA" id="ARBA00023242"/>
    </source>
</evidence>
<proteinExistence type="predicted"/>
<accession>A0ABM0V6T9</accession>
<evidence type="ECO:0000256" key="3">
    <source>
        <dbReference type="PROSITE-ProRule" id="PRU00810"/>
    </source>
</evidence>
<sequence>MMALTPQTVGVGGAVVAAKPNLTKEDAKRFLKQVKREFADSVGKYATFRQLMIDFKDGRIDIDAMLLKAKELLQGHNKLSIGFNVFLPEQDKVKVDEGDNLSPDDAFIDKDSTVNQTIRQIVKINLEDGNTDLRRHA</sequence>
<dbReference type="RefSeq" id="XP_010451801.2">
    <property type="nucleotide sequence ID" value="XM_010453499.2"/>
</dbReference>
<dbReference type="InterPro" id="IPR036600">
    <property type="entry name" value="PAH_sf"/>
</dbReference>
<dbReference type="Gene3D" id="1.20.1160.11">
    <property type="entry name" value="Paired amphipathic helix"/>
    <property type="match status" value="1"/>
</dbReference>
<dbReference type="Proteomes" id="UP000694864">
    <property type="component" value="Chromosome 12"/>
</dbReference>
<dbReference type="SUPFAM" id="SSF47762">
    <property type="entry name" value="PAH2 domain"/>
    <property type="match status" value="1"/>
</dbReference>
<dbReference type="GeneID" id="104733982"/>
<reference evidence="4" key="1">
    <citation type="journal article" date="2014" name="Nat. Commun.">
        <title>The emerging biofuel crop Camelina sativa retains a highly undifferentiated hexaploid genome structure.</title>
        <authorList>
            <person name="Kagale S."/>
            <person name="Koh C."/>
            <person name="Nixon J."/>
            <person name="Bollina V."/>
            <person name="Clarke W.E."/>
            <person name="Tuteja R."/>
            <person name="Spillane C."/>
            <person name="Robinson S.J."/>
            <person name="Links M.G."/>
            <person name="Clarke C."/>
            <person name="Higgins E.E."/>
            <person name="Huebert T."/>
            <person name="Sharpe A.G."/>
            <person name="Parkin I.A."/>
        </authorList>
    </citation>
    <scope>NUCLEOTIDE SEQUENCE [LARGE SCALE GENOMIC DNA]</scope>
    <source>
        <strain evidence="4">cv. DH55</strain>
    </source>
</reference>
<protein>
    <submittedName>
        <fullName evidence="5">Paired amphipathic helix protein Sin3-like 3</fullName>
    </submittedName>
</protein>
<keyword evidence="4" id="KW-1185">Reference proteome</keyword>
<gene>
    <name evidence="5" type="primary">LOC104733982</name>
</gene>
<name>A0ABM0V6T9_CAMSA</name>
<comment type="subcellular location">
    <subcellularLocation>
        <location evidence="1 3">Nucleus</location>
    </subcellularLocation>
</comment>
<dbReference type="Pfam" id="PF02671">
    <property type="entry name" value="PAH"/>
    <property type="match status" value="1"/>
</dbReference>
<dbReference type="InterPro" id="IPR003822">
    <property type="entry name" value="PAH"/>
</dbReference>
<keyword evidence="2 3" id="KW-0539">Nucleus</keyword>
<evidence type="ECO:0000313" key="4">
    <source>
        <dbReference type="Proteomes" id="UP000694864"/>
    </source>
</evidence>
<dbReference type="PROSITE" id="PS51477">
    <property type="entry name" value="PAH"/>
    <property type="match status" value="1"/>
</dbReference>
<organism evidence="4 5">
    <name type="scientific">Camelina sativa</name>
    <name type="common">False flax</name>
    <name type="synonym">Myagrum sativum</name>
    <dbReference type="NCBI Taxonomy" id="90675"/>
    <lineage>
        <taxon>Eukaryota</taxon>
        <taxon>Viridiplantae</taxon>
        <taxon>Streptophyta</taxon>
        <taxon>Embryophyta</taxon>
        <taxon>Tracheophyta</taxon>
        <taxon>Spermatophyta</taxon>
        <taxon>Magnoliopsida</taxon>
        <taxon>eudicotyledons</taxon>
        <taxon>Gunneridae</taxon>
        <taxon>Pentapetalae</taxon>
        <taxon>rosids</taxon>
        <taxon>malvids</taxon>
        <taxon>Brassicales</taxon>
        <taxon>Brassicaceae</taxon>
        <taxon>Camelineae</taxon>
        <taxon>Camelina</taxon>
    </lineage>
</organism>
<dbReference type="InterPro" id="IPR039774">
    <property type="entry name" value="Sin3-like"/>
</dbReference>
<evidence type="ECO:0000313" key="5">
    <source>
        <dbReference type="RefSeq" id="XP_010451801.2"/>
    </source>
</evidence>
<evidence type="ECO:0000256" key="1">
    <source>
        <dbReference type="ARBA" id="ARBA00004123"/>
    </source>
</evidence>
<dbReference type="PANTHER" id="PTHR12346">
    <property type="entry name" value="SIN3B-RELATED"/>
    <property type="match status" value="1"/>
</dbReference>